<dbReference type="Proteomes" id="UP000635606">
    <property type="component" value="Unassembled WGS sequence"/>
</dbReference>
<organism evidence="1 2">
    <name type="scientific">Virgisporangium ochraceum</name>
    <dbReference type="NCBI Taxonomy" id="65505"/>
    <lineage>
        <taxon>Bacteria</taxon>
        <taxon>Bacillati</taxon>
        <taxon>Actinomycetota</taxon>
        <taxon>Actinomycetes</taxon>
        <taxon>Micromonosporales</taxon>
        <taxon>Micromonosporaceae</taxon>
        <taxon>Virgisporangium</taxon>
    </lineage>
</organism>
<evidence type="ECO:0000313" key="2">
    <source>
        <dbReference type="Proteomes" id="UP000635606"/>
    </source>
</evidence>
<protein>
    <submittedName>
        <fullName evidence="1">Uncharacterized protein</fullName>
    </submittedName>
</protein>
<keyword evidence="2" id="KW-1185">Reference proteome</keyword>
<dbReference type="EMBL" id="BOPH01000129">
    <property type="protein sequence ID" value="GIJ74086.1"/>
    <property type="molecule type" value="Genomic_DNA"/>
</dbReference>
<proteinExistence type="predicted"/>
<dbReference type="AlphaFoldDB" id="A0A8J4A2T8"/>
<evidence type="ECO:0000313" key="1">
    <source>
        <dbReference type="EMBL" id="GIJ74086.1"/>
    </source>
</evidence>
<sequence length="191" mass="21919">MTDQRPVEHHHRTLSGDDLDPVRPLFVGDVQALPRADNVTFHSSTTGSWIDAGLESPSITEPRLYTAMEQRLFPDADALDRRRRIDVSGDIAGFDDRQRWHDRHLPGATAFARISAAELDEIWHSIAMFLRVGDVIRLQWRADNMSDSLIDPELHRDDLSIAVHRGRRRWLFLLDVQVRPGPARMITRTQT</sequence>
<accession>A0A8J4A2T8</accession>
<name>A0A8J4A2T8_9ACTN</name>
<reference evidence="1" key="1">
    <citation type="submission" date="2021-01" db="EMBL/GenBank/DDBJ databases">
        <title>Whole genome shotgun sequence of Virgisporangium ochraceum NBRC 16418.</title>
        <authorList>
            <person name="Komaki H."/>
            <person name="Tamura T."/>
        </authorList>
    </citation>
    <scope>NUCLEOTIDE SEQUENCE</scope>
    <source>
        <strain evidence="1">NBRC 16418</strain>
    </source>
</reference>
<comment type="caution">
    <text evidence="1">The sequence shown here is derived from an EMBL/GenBank/DDBJ whole genome shotgun (WGS) entry which is preliminary data.</text>
</comment>
<gene>
    <name evidence="1" type="ORF">Voc01_090030</name>
</gene>